<dbReference type="Proteomes" id="UP000276133">
    <property type="component" value="Unassembled WGS sequence"/>
</dbReference>
<gene>
    <name evidence="2" type="ORF">BpHYR1_042314</name>
</gene>
<evidence type="ECO:0000256" key="1">
    <source>
        <dbReference type="SAM" id="MobiDB-lite"/>
    </source>
</evidence>
<feature type="region of interest" description="Disordered" evidence="1">
    <location>
        <begin position="96"/>
        <end position="132"/>
    </location>
</feature>
<dbReference type="EMBL" id="REGN01000041">
    <property type="protein sequence ID" value="RNA45002.1"/>
    <property type="molecule type" value="Genomic_DNA"/>
</dbReference>
<accession>A0A3M7TA88</accession>
<organism evidence="2 3">
    <name type="scientific">Brachionus plicatilis</name>
    <name type="common">Marine rotifer</name>
    <name type="synonym">Brachionus muelleri</name>
    <dbReference type="NCBI Taxonomy" id="10195"/>
    <lineage>
        <taxon>Eukaryota</taxon>
        <taxon>Metazoa</taxon>
        <taxon>Spiralia</taxon>
        <taxon>Gnathifera</taxon>
        <taxon>Rotifera</taxon>
        <taxon>Eurotatoria</taxon>
        <taxon>Monogononta</taxon>
        <taxon>Pseudotrocha</taxon>
        <taxon>Ploima</taxon>
        <taxon>Brachionidae</taxon>
        <taxon>Brachionus</taxon>
    </lineage>
</organism>
<dbReference type="AlphaFoldDB" id="A0A3M7TA88"/>
<proteinExistence type="predicted"/>
<sequence length="132" mass="15544">MKFQTTEATMIKKILSLQKTSRTSNLLSALRIEKMEVKLFRGKMLLMKRLLTNKMTMDALKELERITQDQLSKKSIFKELNERLKETGNEEMDIFQKMKNADRTNPVSLKEKKENLTSRENPSVNWLSSKKF</sequence>
<evidence type="ECO:0000313" key="2">
    <source>
        <dbReference type="EMBL" id="RNA45002.1"/>
    </source>
</evidence>
<comment type="caution">
    <text evidence="2">The sequence shown here is derived from an EMBL/GenBank/DDBJ whole genome shotgun (WGS) entry which is preliminary data.</text>
</comment>
<name>A0A3M7TA88_BRAPC</name>
<feature type="compositionally biased region" description="Polar residues" evidence="1">
    <location>
        <begin position="118"/>
        <end position="132"/>
    </location>
</feature>
<protein>
    <submittedName>
        <fullName evidence="2">Uncharacterized protein</fullName>
    </submittedName>
</protein>
<keyword evidence="3" id="KW-1185">Reference proteome</keyword>
<evidence type="ECO:0000313" key="3">
    <source>
        <dbReference type="Proteomes" id="UP000276133"/>
    </source>
</evidence>
<reference evidence="2 3" key="1">
    <citation type="journal article" date="2018" name="Sci. Rep.">
        <title>Genomic signatures of local adaptation to the degree of environmental predictability in rotifers.</title>
        <authorList>
            <person name="Franch-Gras L."/>
            <person name="Hahn C."/>
            <person name="Garcia-Roger E.M."/>
            <person name="Carmona M.J."/>
            <person name="Serra M."/>
            <person name="Gomez A."/>
        </authorList>
    </citation>
    <scope>NUCLEOTIDE SEQUENCE [LARGE SCALE GENOMIC DNA]</scope>
    <source>
        <strain evidence="2">HYR1</strain>
    </source>
</reference>